<dbReference type="EMBL" id="ANAH02000011">
    <property type="protein sequence ID" value="EPX60937.1"/>
    <property type="molecule type" value="Genomic_DNA"/>
</dbReference>
<gene>
    <name evidence="1" type="ORF">D187_001589</name>
</gene>
<accession>S9PEZ1</accession>
<dbReference type="AlphaFoldDB" id="S9PEZ1"/>
<organism evidence="1 2">
    <name type="scientific">Cystobacter fuscus (strain ATCC 25194 / DSM 2262 / NBRC 100088 / M29)</name>
    <dbReference type="NCBI Taxonomy" id="1242864"/>
    <lineage>
        <taxon>Bacteria</taxon>
        <taxon>Pseudomonadati</taxon>
        <taxon>Myxococcota</taxon>
        <taxon>Myxococcia</taxon>
        <taxon>Myxococcales</taxon>
        <taxon>Cystobacterineae</taxon>
        <taxon>Archangiaceae</taxon>
        <taxon>Cystobacter</taxon>
    </lineage>
</organism>
<proteinExistence type="predicted"/>
<evidence type="ECO:0000313" key="2">
    <source>
        <dbReference type="Proteomes" id="UP000011682"/>
    </source>
</evidence>
<comment type="caution">
    <text evidence="1">The sequence shown here is derived from an EMBL/GenBank/DDBJ whole genome shotgun (WGS) entry which is preliminary data.</text>
</comment>
<sequence length="95" mass="10563">MSLLAPVYFIYCTQHRYRGGRRESPADTVFLEEMPVELGPTVSRLADLIESALGCQSLPPHVARTLIPDLCLDHIEPGRASLFKALFTLEPDVLP</sequence>
<evidence type="ECO:0000313" key="1">
    <source>
        <dbReference type="EMBL" id="EPX60937.1"/>
    </source>
</evidence>
<protein>
    <submittedName>
        <fullName evidence="1">Uncharacterized protein</fullName>
    </submittedName>
</protein>
<name>S9PEZ1_CYSF2</name>
<reference evidence="1" key="1">
    <citation type="submission" date="2013-05" db="EMBL/GenBank/DDBJ databases">
        <title>Genome assembly of Cystobacter fuscus DSM 2262.</title>
        <authorList>
            <person name="Sharma G."/>
            <person name="Khatri I."/>
            <person name="Kaur C."/>
            <person name="Mayilraj S."/>
            <person name="Subramanian S."/>
        </authorList>
    </citation>
    <scope>NUCLEOTIDE SEQUENCE [LARGE SCALE GENOMIC DNA]</scope>
    <source>
        <strain evidence="1">DSM 2262</strain>
    </source>
</reference>
<dbReference type="Proteomes" id="UP000011682">
    <property type="component" value="Unassembled WGS sequence"/>
</dbReference>
<keyword evidence="2" id="KW-1185">Reference proteome</keyword>